<dbReference type="eggNOG" id="KOG1366">
    <property type="taxonomic scope" value="Eukaryota"/>
</dbReference>
<organism evidence="2 3">
    <name type="scientific">Theileria equi strain WA</name>
    <dbReference type="NCBI Taxonomy" id="1537102"/>
    <lineage>
        <taxon>Eukaryota</taxon>
        <taxon>Sar</taxon>
        <taxon>Alveolata</taxon>
        <taxon>Apicomplexa</taxon>
        <taxon>Aconoidasida</taxon>
        <taxon>Piroplasmida</taxon>
        <taxon>Theileriidae</taxon>
        <taxon>Theileria</taxon>
    </lineage>
</organism>
<feature type="domain" description="Complement component 3 CUB" evidence="1">
    <location>
        <begin position="326"/>
        <end position="358"/>
    </location>
</feature>
<sequence>MSAGELTLNINQQCGKDGDGTCKCGSNIPDIRAREETNQPVAGFTKYTHYCEYEGTFKLKKKLGGLSIIEVVGTAGGKPGPTISGVTDVAVYFWDGEPNIPILIGITKSNSKPTFYGRSKKGSPWMNGRVPNMNEQEALDNQNCHNNDAVTIDLSYGVSTDKINGSYCCSDNHGFNRITVTPVTVFCSTHSNSLTFYKHTIKGHLRLGAIKYNDGGEKSIKRITLEGRPFLPNVKAIYVFYCQKNNPLLIYIEDGNQNGVTGWFQKNGASGSNGNEKWTQTHVLGNIRPDKLTKPIDCTSEGDFKKLAKELKKLNCECLKECIRTLDPEHLGQNGVQREEVPAADLSDQVPDTESETKILLQGTPVAQMAEDAIDGERLKHLIVTPSGDSPDLPTIIGVPTAFLTTSALACFTVWKLYNRYKGDPWVRQISYRVLKNVPY</sequence>
<dbReference type="Pfam" id="PF21406">
    <property type="entry name" value="C3_CUB1"/>
    <property type="match status" value="1"/>
</dbReference>
<name>L0AZ46_THEEQ</name>
<dbReference type="VEuPathDB" id="PiroplasmaDB:BEWA_030270"/>
<evidence type="ECO:0000313" key="3">
    <source>
        <dbReference type="Proteomes" id="UP000031512"/>
    </source>
</evidence>
<dbReference type="AlphaFoldDB" id="L0AZ46"/>
<protein>
    <recommendedName>
        <fullName evidence="1">Complement component 3 CUB domain-containing protein</fullName>
    </recommendedName>
</protein>
<proteinExistence type="predicted"/>
<dbReference type="KEGG" id="beq:BEWA_030270"/>
<dbReference type="Proteomes" id="UP000031512">
    <property type="component" value="Chromosome 1"/>
</dbReference>
<accession>L0AZ46</accession>
<dbReference type="RefSeq" id="XP_004829840.1">
    <property type="nucleotide sequence ID" value="XM_004829783.1"/>
</dbReference>
<dbReference type="InterPro" id="IPR049466">
    <property type="entry name" value="C3_CUB1"/>
</dbReference>
<gene>
    <name evidence="2" type="ORF">BEWA_030270</name>
</gene>
<evidence type="ECO:0000313" key="2">
    <source>
        <dbReference type="EMBL" id="AFZ80174.1"/>
    </source>
</evidence>
<dbReference type="STRING" id="1537102.L0AZ46"/>
<keyword evidence="3" id="KW-1185">Reference proteome</keyword>
<evidence type="ECO:0000259" key="1">
    <source>
        <dbReference type="Pfam" id="PF21406"/>
    </source>
</evidence>
<dbReference type="GeneID" id="15807063"/>
<reference evidence="2 3" key="1">
    <citation type="journal article" date="2012" name="BMC Genomics">
        <title>Comparative genomic analysis and phylogenetic position of Theileria equi.</title>
        <authorList>
            <person name="Kappmeyer L.S."/>
            <person name="Thiagarajan M."/>
            <person name="Herndon D.R."/>
            <person name="Ramsay J.D."/>
            <person name="Caler E."/>
            <person name="Djikeng A."/>
            <person name="Gillespie J.J."/>
            <person name="Lau A.O."/>
            <person name="Roalson E.H."/>
            <person name="Silva J.C."/>
            <person name="Silva M.G."/>
            <person name="Suarez C.E."/>
            <person name="Ueti M.W."/>
            <person name="Nene V.M."/>
            <person name="Mealey R.H."/>
            <person name="Knowles D.P."/>
            <person name="Brayton K.A."/>
        </authorList>
    </citation>
    <scope>NUCLEOTIDE SEQUENCE [LARGE SCALE GENOMIC DNA]</scope>
    <source>
        <strain evidence="2 3">WA</strain>
    </source>
</reference>
<dbReference type="Gene3D" id="2.60.120.1540">
    <property type="match status" value="1"/>
</dbReference>
<dbReference type="OrthoDB" id="6359008at2759"/>
<dbReference type="EMBL" id="CP001669">
    <property type="protein sequence ID" value="AFZ80174.1"/>
    <property type="molecule type" value="Genomic_DNA"/>
</dbReference>